<dbReference type="Gene3D" id="3.40.50.300">
    <property type="entry name" value="P-loop containing nucleotide triphosphate hydrolases"/>
    <property type="match status" value="1"/>
</dbReference>
<gene>
    <name evidence="1" type="ORF">ACFQ11_31140</name>
</gene>
<dbReference type="Pfam" id="PF13671">
    <property type="entry name" value="AAA_33"/>
    <property type="match status" value="1"/>
</dbReference>
<dbReference type="InterPro" id="IPR027417">
    <property type="entry name" value="P-loop_NTPase"/>
</dbReference>
<proteinExistence type="predicted"/>
<evidence type="ECO:0000313" key="1">
    <source>
        <dbReference type="EMBL" id="MFD0904872.1"/>
    </source>
</evidence>
<dbReference type="RefSeq" id="WP_378305187.1">
    <property type="nucleotide sequence ID" value="NZ_JBHTJA010000103.1"/>
</dbReference>
<evidence type="ECO:0000313" key="2">
    <source>
        <dbReference type="Proteomes" id="UP001596972"/>
    </source>
</evidence>
<dbReference type="Proteomes" id="UP001596972">
    <property type="component" value="Unassembled WGS sequence"/>
</dbReference>
<dbReference type="EMBL" id="JBHTJA010000103">
    <property type="protein sequence ID" value="MFD0904872.1"/>
    <property type="molecule type" value="Genomic_DNA"/>
</dbReference>
<comment type="caution">
    <text evidence="1">The sequence shown here is derived from an EMBL/GenBank/DDBJ whole genome shotgun (WGS) entry which is preliminary data.</text>
</comment>
<organism evidence="1 2">
    <name type="scientific">Actinomadura sediminis</name>
    <dbReference type="NCBI Taxonomy" id="1038904"/>
    <lineage>
        <taxon>Bacteria</taxon>
        <taxon>Bacillati</taxon>
        <taxon>Actinomycetota</taxon>
        <taxon>Actinomycetes</taxon>
        <taxon>Streptosporangiales</taxon>
        <taxon>Thermomonosporaceae</taxon>
        <taxon>Actinomadura</taxon>
    </lineage>
</organism>
<keyword evidence="2" id="KW-1185">Reference proteome</keyword>
<dbReference type="SUPFAM" id="SSF52540">
    <property type="entry name" value="P-loop containing nucleoside triphosphate hydrolases"/>
    <property type="match status" value="1"/>
</dbReference>
<accession>A0ABW3EX98</accession>
<name>A0ABW3EX98_9ACTN</name>
<sequence>MRRGVILCGPAAVGKSTVAEELFRLDGRFVRLPVVAADALAPGEFDALRASGRIAVELRGEVAVDRRDMDAVADAGRVPVAWTSDVADLQRLKFAVPFFGWVSVLLWAPREVCGLRAQRRGDADARGVLGVWDETRRDLLGLEDPVFNLVVHTERVEPGEAARRVAEAVEAGPAQPVSVVGDV</sequence>
<reference evidence="2" key="1">
    <citation type="journal article" date="2019" name="Int. J. Syst. Evol. Microbiol.">
        <title>The Global Catalogue of Microorganisms (GCM) 10K type strain sequencing project: providing services to taxonomists for standard genome sequencing and annotation.</title>
        <authorList>
            <consortium name="The Broad Institute Genomics Platform"/>
            <consortium name="The Broad Institute Genome Sequencing Center for Infectious Disease"/>
            <person name="Wu L."/>
            <person name="Ma J."/>
        </authorList>
    </citation>
    <scope>NUCLEOTIDE SEQUENCE [LARGE SCALE GENOMIC DNA]</scope>
    <source>
        <strain evidence="2">JCM 31202</strain>
    </source>
</reference>
<protein>
    <submittedName>
        <fullName evidence="1">AAA family ATPase</fullName>
    </submittedName>
</protein>